<evidence type="ECO:0000256" key="6">
    <source>
        <dbReference type="SAM" id="Phobius"/>
    </source>
</evidence>
<proteinExistence type="predicted"/>
<dbReference type="EMBL" id="JBHSXS010000016">
    <property type="protein sequence ID" value="MFC6882933.1"/>
    <property type="molecule type" value="Genomic_DNA"/>
</dbReference>
<feature type="transmembrane region" description="Helical" evidence="6">
    <location>
        <begin position="77"/>
        <end position="96"/>
    </location>
</feature>
<accession>A0ABW2CMB1</accession>
<dbReference type="InterPro" id="IPR020846">
    <property type="entry name" value="MFS_dom"/>
</dbReference>
<name>A0ABW2CMB1_9ACTN</name>
<dbReference type="RefSeq" id="WP_378063562.1">
    <property type="nucleotide sequence ID" value="NZ_JBHSXS010000016.1"/>
</dbReference>
<feature type="region of interest" description="Disordered" evidence="5">
    <location>
        <begin position="446"/>
        <end position="496"/>
    </location>
</feature>
<dbReference type="Pfam" id="PF07690">
    <property type="entry name" value="MFS_1"/>
    <property type="match status" value="1"/>
</dbReference>
<dbReference type="SUPFAM" id="SSF103473">
    <property type="entry name" value="MFS general substrate transporter"/>
    <property type="match status" value="1"/>
</dbReference>
<feature type="transmembrane region" description="Helical" evidence="6">
    <location>
        <begin position="327"/>
        <end position="346"/>
    </location>
</feature>
<sequence>MRPARRRALALTSVVCANVMAVVDYNVVSVAIPKLLRAYPGSTLAGLSWTITAYTVVFAAVLLPAGGTADRLGPKRIFLTGLAVFTAGSAACALAPGPLGLVLARMLQAVGGGAVVALSISVGLSEFPGRAGHAFGLLGVVGGVAGASGPALGSALMAVGGWRWIFLVNLPIGALALACGALGIPPGERKGRGLPDLAGTALLAGGVALLVLGLTQGPAWGWTDPRTAASALAGCALTALGVRRSLRHPRPAADFTLLRAGPTAAGNGAMALMSVTQFAVALCVMLFLTERWEYSALAAGFALTPGPLASAVAAWRAGPLVRRAGPRAVAVSGALVAAAGWCWLAAAGARGDGRSYPLVLLPALVAGKAGTSVTGVAVQALAMSEVPPARFGSGSALIMLARSAGAAVGIGGLAAVLHTPSAGAFDAAWAAMSAAMLAAAVLAVATRPRRSRRGGRGGPGGENGRGEGEDGPSETPPDGRRPRPSKEPRAPSRRSR</sequence>
<dbReference type="Proteomes" id="UP001596380">
    <property type="component" value="Unassembled WGS sequence"/>
</dbReference>
<dbReference type="InterPro" id="IPR036259">
    <property type="entry name" value="MFS_trans_sf"/>
</dbReference>
<comment type="caution">
    <text evidence="8">The sequence shown here is derived from an EMBL/GenBank/DDBJ whole genome shotgun (WGS) entry which is preliminary data.</text>
</comment>
<feature type="transmembrane region" description="Helical" evidence="6">
    <location>
        <begin position="267"/>
        <end position="288"/>
    </location>
</feature>
<evidence type="ECO:0000256" key="4">
    <source>
        <dbReference type="ARBA" id="ARBA00023136"/>
    </source>
</evidence>
<feature type="transmembrane region" description="Helical" evidence="6">
    <location>
        <begin position="394"/>
        <end position="415"/>
    </location>
</feature>
<comment type="subcellular location">
    <subcellularLocation>
        <location evidence="1">Cell membrane</location>
        <topology evidence="1">Multi-pass membrane protein</topology>
    </subcellularLocation>
</comment>
<protein>
    <submittedName>
        <fullName evidence="8">MFS transporter</fullName>
    </submittedName>
</protein>
<dbReference type="PROSITE" id="PS50850">
    <property type="entry name" value="MFS"/>
    <property type="match status" value="1"/>
</dbReference>
<keyword evidence="2 6" id="KW-0812">Transmembrane</keyword>
<evidence type="ECO:0000256" key="3">
    <source>
        <dbReference type="ARBA" id="ARBA00022989"/>
    </source>
</evidence>
<feature type="transmembrane region" description="Helical" evidence="6">
    <location>
        <begin position="427"/>
        <end position="446"/>
    </location>
</feature>
<dbReference type="PANTHER" id="PTHR42718">
    <property type="entry name" value="MAJOR FACILITATOR SUPERFAMILY MULTIDRUG TRANSPORTER MFSC"/>
    <property type="match status" value="1"/>
</dbReference>
<dbReference type="CDD" id="cd17321">
    <property type="entry name" value="MFS_MMR_MDR_like"/>
    <property type="match status" value="1"/>
</dbReference>
<evidence type="ECO:0000313" key="9">
    <source>
        <dbReference type="Proteomes" id="UP001596380"/>
    </source>
</evidence>
<dbReference type="Gene3D" id="1.20.1250.20">
    <property type="entry name" value="MFS general substrate transporter like domains"/>
    <property type="match status" value="1"/>
</dbReference>
<gene>
    <name evidence="8" type="ORF">ACFQKB_24475</name>
</gene>
<evidence type="ECO:0000256" key="2">
    <source>
        <dbReference type="ARBA" id="ARBA00022692"/>
    </source>
</evidence>
<feature type="transmembrane region" description="Helical" evidence="6">
    <location>
        <begin position="197"/>
        <end position="215"/>
    </location>
</feature>
<feature type="transmembrane region" description="Helical" evidence="6">
    <location>
        <begin position="164"/>
        <end position="185"/>
    </location>
</feature>
<evidence type="ECO:0000256" key="1">
    <source>
        <dbReference type="ARBA" id="ARBA00004651"/>
    </source>
</evidence>
<keyword evidence="9" id="KW-1185">Reference proteome</keyword>
<organism evidence="8 9">
    <name type="scientific">Actinomadura yumaensis</name>
    <dbReference type="NCBI Taxonomy" id="111807"/>
    <lineage>
        <taxon>Bacteria</taxon>
        <taxon>Bacillati</taxon>
        <taxon>Actinomycetota</taxon>
        <taxon>Actinomycetes</taxon>
        <taxon>Streptosporangiales</taxon>
        <taxon>Thermomonosporaceae</taxon>
        <taxon>Actinomadura</taxon>
    </lineage>
</organism>
<keyword evidence="3 6" id="KW-1133">Transmembrane helix</keyword>
<feature type="transmembrane region" description="Helical" evidence="6">
    <location>
        <begin position="227"/>
        <end position="246"/>
    </location>
</feature>
<reference evidence="9" key="1">
    <citation type="journal article" date="2019" name="Int. J. Syst. Evol. Microbiol.">
        <title>The Global Catalogue of Microorganisms (GCM) 10K type strain sequencing project: providing services to taxonomists for standard genome sequencing and annotation.</title>
        <authorList>
            <consortium name="The Broad Institute Genomics Platform"/>
            <consortium name="The Broad Institute Genome Sequencing Center for Infectious Disease"/>
            <person name="Wu L."/>
            <person name="Ma J."/>
        </authorList>
    </citation>
    <scope>NUCLEOTIDE SEQUENCE [LARGE SCALE GENOMIC DNA]</scope>
    <source>
        <strain evidence="9">JCM 3369</strain>
    </source>
</reference>
<dbReference type="InterPro" id="IPR011701">
    <property type="entry name" value="MFS"/>
</dbReference>
<feature type="domain" description="Major facilitator superfamily (MFS) profile" evidence="7">
    <location>
        <begin position="10"/>
        <end position="451"/>
    </location>
</feature>
<evidence type="ECO:0000313" key="8">
    <source>
        <dbReference type="EMBL" id="MFC6882933.1"/>
    </source>
</evidence>
<feature type="transmembrane region" description="Helical" evidence="6">
    <location>
        <begin position="294"/>
        <end position="315"/>
    </location>
</feature>
<feature type="transmembrane region" description="Helical" evidence="6">
    <location>
        <begin position="358"/>
        <end position="382"/>
    </location>
</feature>
<feature type="transmembrane region" description="Helical" evidence="6">
    <location>
        <begin position="134"/>
        <end position="158"/>
    </location>
</feature>
<feature type="compositionally biased region" description="Basic and acidic residues" evidence="5">
    <location>
        <begin position="477"/>
        <end position="490"/>
    </location>
</feature>
<evidence type="ECO:0000259" key="7">
    <source>
        <dbReference type="PROSITE" id="PS50850"/>
    </source>
</evidence>
<feature type="transmembrane region" description="Helical" evidence="6">
    <location>
        <begin position="102"/>
        <end position="122"/>
    </location>
</feature>
<dbReference type="PANTHER" id="PTHR42718:SF48">
    <property type="entry name" value="CONSERVED TWO-DOMAIN MEMBRANE PROTEIN-RELATED"/>
    <property type="match status" value="1"/>
</dbReference>
<evidence type="ECO:0000256" key="5">
    <source>
        <dbReference type="SAM" id="MobiDB-lite"/>
    </source>
</evidence>
<keyword evidence="4 6" id="KW-0472">Membrane</keyword>
<dbReference type="Gene3D" id="1.20.1720.10">
    <property type="entry name" value="Multidrug resistance protein D"/>
    <property type="match status" value="1"/>
</dbReference>
<feature type="transmembrane region" description="Helical" evidence="6">
    <location>
        <begin position="45"/>
        <end position="65"/>
    </location>
</feature>